<dbReference type="Proteomes" id="UP001054837">
    <property type="component" value="Unassembled WGS sequence"/>
</dbReference>
<evidence type="ECO:0000313" key="2">
    <source>
        <dbReference type="Proteomes" id="UP001054837"/>
    </source>
</evidence>
<gene>
    <name evidence="1" type="ORF">CDAR_247491</name>
</gene>
<dbReference type="EMBL" id="BPLQ01005811">
    <property type="protein sequence ID" value="GIY17579.1"/>
    <property type="molecule type" value="Genomic_DNA"/>
</dbReference>
<comment type="caution">
    <text evidence="1">The sequence shown here is derived from an EMBL/GenBank/DDBJ whole genome shotgun (WGS) entry which is preliminary data.</text>
</comment>
<evidence type="ECO:0000313" key="1">
    <source>
        <dbReference type="EMBL" id="GIY17579.1"/>
    </source>
</evidence>
<protein>
    <submittedName>
        <fullName evidence="1">Uncharacterized protein</fullName>
    </submittedName>
</protein>
<name>A0AAV4R969_9ARAC</name>
<accession>A0AAV4R969</accession>
<proteinExistence type="predicted"/>
<reference evidence="1 2" key="1">
    <citation type="submission" date="2021-06" db="EMBL/GenBank/DDBJ databases">
        <title>Caerostris darwini draft genome.</title>
        <authorList>
            <person name="Kono N."/>
            <person name="Arakawa K."/>
        </authorList>
    </citation>
    <scope>NUCLEOTIDE SEQUENCE [LARGE SCALE GENOMIC DNA]</scope>
</reference>
<organism evidence="1 2">
    <name type="scientific">Caerostris darwini</name>
    <dbReference type="NCBI Taxonomy" id="1538125"/>
    <lineage>
        <taxon>Eukaryota</taxon>
        <taxon>Metazoa</taxon>
        <taxon>Ecdysozoa</taxon>
        <taxon>Arthropoda</taxon>
        <taxon>Chelicerata</taxon>
        <taxon>Arachnida</taxon>
        <taxon>Araneae</taxon>
        <taxon>Araneomorphae</taxon>
        <taxon>Entelegynae</taxon>
        <taxon>Araneoidea</taxon>
        <taxon>Araneidae</taxon>
        <taxon>Caerostris</taxon>
    </lineage>
</organism>
<keyword evidence="2" id="KW-1185">Reference proteome</keyword>
<sequence>MTDCDKPKPHHRNSIVPATGVTFQNTGKLGLGDKLRPPPSLRHYDITMEVSRHRFYFSRNCVHTLTLRLSLRNRKHVVFCVHPPFLHSLKITVRFLETQNG</sequence>
<dbReference type="AlphaFoldDB" id="A0AAV4R969"/>